<organism evidence="1 2">
    <name type="scientific">Streptosporangium algeriense</name>
    <dbReference type="NCBI Taxonomy" id="1682748"/>
    <lineage>
        <taxon>Bacteria</taxon>
        <taxon>Bacillati</taxon>
        <taxon>Actinomycetota</taxon>
        <taxon>Actinomycetes</taxon>
        <taxon>Streptosporangiales</taxon>
        <taxon>Streptosporangiaceae</taxon>
        <taxon>Streptosporangium</taxon>
    </lineage>
</organism>
<sequence>MTDEPMISVANEFAHVEVTKVHTRNGERLAIRAPRRGFEILLDAVLLEALAWSRTTDLTDLLRTPNGPGT</sequence>
<dbReference type="EMBL" id="JBHTHX010000039">
    <property type="protein sequence ID" value="MFD0883461.1"/>
    <property type="molecule type" value="Genomic_DNA"/>
</dbReference>
<evidence type="ECO:0000313" key="2">
    <source>
        <dbReference type="Proteomes" id="UP001597024"/>
    </source>
</evidence>
<name>A0ABW3DL21_9ACTN</name>
<reference evidence="2" key="1">
    <citation type="journal article" date="2019" name="Int. J. Syst. Evol. Microbiol.">
        <title>The Global Catalogue of Microorganisms (GCM) 10K type strain sequencing project: providing services to taxonomists for standard genome sequencing and annotation.</title>
        <authorList>
            <consortium name="The Broad Institute Genomics Platform"/>
            <consortium name="The Broad Institute Genome Sequencing Center for Infectious Disease"/>
            <person name="Wu L."/>
            <person name="Ma J."/>
        </authorList>
    </citation>
    <scope>NUCLEOTIDE SEQUENCE [LARGE SCALE GENOMIC DNA]</scope>
    <source>
        <strain evidence="2">CCUG 62974</strain>
    </source>
</reference>
<gene>
    <name evidence="1" type="ORF">ACFQ08_02670</name>
</gene>
<evidence type="ECO:0008006" key="3">
    <source>
        <dbReference type="Google" id="ProtNLM"/>
    </source>
</evidence>
<evidence type="ECO:0000313" key="1">
    <source>
        <dbReference type="EMBL" id="MFD0883461.1"/>
    </source>
</evidence>
<proteinExistence type="predicted"/>
<keyword evidence="2" id="KW-1185">Reference proteome</keyword>
<protein>
    <recommendedName>
        <fullName evidence="3">Dihydrodiol dehydrogenase</fullName>
    </recommendedName>
</protein>
<comment type="caution">
    <text evidence="1">The sequence shown here is derived from an EMBL/GenBank/DDBJ whole genome shotgun (WGS) entry which is preliminary data.</text>
</comment>
<dbReference type="Proteomes" id="UP001597024">
    <property type="component" value="Unassembled WGS sequence"/>
</dbReference>
<accession>A0ABW3DL21</accession>